<feature type="transmembrane region" description="Helical" evidence="1">
    <location>
        <begin position="16"/>
        <end position="46"/>
    </location>
</feature>
<dbReference type="Proteomes" id="UP000324595">
    <property type="component" value="Unassembled WGS sequence"/>
</dbReference>
<accession>A0A5D3YEP5</accession>
<dbReference type="Pfam" id="PF02592">
    <property type="entry name" value="Vut_1"/>
    <property type="match status" value="1"/>
</dbReference>
<feature type="transmembrane region" description="Helical" evidence="1">
    <location>
        <begin position="140"/>
        <end position="162"/>
    </location>
</feature>
<dbReference type="AlphaFoldDB" id="A0A5D3YEP5"/>
<keyword evidence="1" id="KW-1003">Cell membrane</keyword>
<dbReference type="NCBIfam" id="TIGR00697">
    <property type="entry name" value="queuosine precursor transporter"/>
    <property type="match status" value="1"/>
</dbReference>
<feature type="transmembrane region" description="Helical" evidence="1">
    <location>
        <begin position="210"/>
        <end position="230"/>
    </location>
</feature>
<reference evidence="2 3" key="1">
    <citation type="submission" date="2019-07" db="EMBL/GenBank/DDBJ databases">
        <title>Genomic Encyclopedia of Archaeal and Bacterial Type Strains, Phase II (KMG-II): from individual species to whole genera.</title>
        <authorList>
            <person name="Goeker M."/>
        </authorList>
    </citation>
    <scope>NUCLEOTIDE SEQUENCE [LARGE SCALE GENOMIC DNA]</scope>
    <source>
        <strain evidence="2 3">DSM 21935</strain>
    </source>
</reference>
<dbReference type="OrthoDB" id="9805479at2"/>
<dbReference type="PANTHER" id="PTHR34300:SF2">
    <property type="entry name" value="QUEUOSINE PRECURSOR TRANSPORTER-RELATED"/>
    <property type="match status" value="1"/>
</dbReference>
<dbReference type="GO" id="GO:0022857">
    <property type="term" value="F:transmembrane transporter activity"/>
    <property type="evidence" value="ECO:0007669"/>
    <property type="project" value="UniProtKB-UniRule"/>
</dbReference>
<organism evidence="2 3">
    <name type="scientific">Fodinibius salinus</name>
    <dbReference type="NCBI Taxonomy" id="860790"/>
    <lineage>
        <taxon>Bacteria</taxon>
        <taxon>Pseudomonadati</taxon>
        <taxon>Balneolota</taxon>
        <taxon>Balneolia</taxon>
        <taxon>Balneolales</taxon>
        <taxon>Balneolaceae</taxon>
        <taxon>Fodinibius</taxon>
    </lineage>
</organism>
<evidence type="ECO:0000313" key="2">
    <source>
        <dbReference type="EMBL" id="TYP91927.1"/>
    </source>
</evidence>
<sequence>MTETNSQSPVSYKRDVLFLSLSGIFLTSLVLGNVIGTTKFVTIFSVELSSWMQSIVPELVRDDGTYTMSVPVGVIAYPFTFLATDLISELYGRKKAQLVVWVGFWMNVFMLFLMSVNHWLPNTGGVSGGLQLFEGVYEFMIGNTIASMVAYLVAQTVDVRLFHFWKELTNGKHLWLRNNASTTISQLVDSTAILTILFVAGNLGKEVDTIGKLIILILNSYLFKFFFALFDTPLCYLGVKIFQNFEEDPSAHSLYDSE</sequence>
<feature type="transmembrane region" description="Helical" evidence="1">
    <location>
        <begin position="98"/>
        <end position="120"/>
    </location>
</feature>
<comment type="caution">
    <text evidence="2">The sequence shown here is derived from an EMBL/GenBank/DDBJ whole genome shotgun (WGS) entry which is preliminary data.</text>
</comment>
<keyword evidence="1" id="KW-0813">Transport</keyword>
<comment type="subcellular location">
    <subcellularLocation>
        <location evidence="1">Cell membrane</location>
        <topology evidence="1">Multi-pass membrane protein</topology>
    </subcellularLocation>
</comment>
<proteinExistence type="inferred from homology"/>
<keyword evidence="3" id="KW-1185">Reference proteome</keyword>
<dbReference type="InterPro" id="IPR003744">
    <property type="entry name" value="YhhQ"/>
</dbReference>
<feature type="transmembrane region" description="Helical" evidence="1">
    <location>
        <begin position="66"/>
        <end position="86"/>
    </location>
</feature>
<gene>
    <name evidence="2" type="ORF">LX73_2170</name>
</gene>
<keyword evidence="1" id="KW-0472">Membrane</keyword>
<evidence type="ECO:0000256" key="1">
    <source>
        <dbReference type="HAMAP-Rule" id="MF_02088"/>
    </source>
</evidence>
<protein>
    <recommendedName>
        <fullName evidence="1">Probable queuosine precursor transporter</fullName>
        <shortName evidence="1">Q precursor transporter</shortName>
    </recommendedName>
</protein>
<comment type="function">
    <text evidence="1">Involved in the import of queuosine (Q) precursors, required for Q precursor salvage.</text>
</comment>
<dbReference type="EMBL" id="VNHY01000004">
    <property type="protein sequence ID" value="TYP91927.1"/>
    <property type="molecule type" value="Genomic_DNA"/>
</dbReference>
<keyword evidence="1" id="KW-1133">Transmembrane helix</keyword>
<dbReference type="RefSeq" id="WP_148899506.1">
    <property type="nucleotide sequence ID" value="NZ_VNHY01000004.1"/>
</dbReference>
<dbReference type="HAMAP" id="MF_02088">
    <property type="entry name" value="Q_prec_transport"/>
    <property type="match status" value="1"/>
</dbReference>
<comment type="similarity">
    <text evidence="1">Belongs to the vitamin uptake transporter (VUT/ECF) (TC 2.A.88) family. Q precursor transporter subfamily.</text>
</comment>
<evidence type="ECO:0000313" key="3">
    <source>
        <dbReference type="Proteomes" id="UP000324595"/>
    </source>
</evidence>
<dbReference type="PANTHER" id="PTHR34300">
    <property type="entry name" value="QUEUOSINE PRECURSOR TRANSPORTER-RELATED"/>
    <property type="match status" value="1"/>
</dbReference>
<keyword evidence="1" id="KW-0812">Transmembrane</keyword>
<name>A0A5D3YEP5_9BACT</name>
<dbReference type="GO" id="GO:0005886">
    <property type="term" value="C:plasma membrane"/>
    <property type="evidence" value="ECO:0007669"/>
    <property type="project" value="UniProtKB-SubCell"/>
</dbReference>